<evidence type="ECO:0000256" key="4">
    <source>
        <dbReference type="PROSITE-ProRule" id="PRU00742"/>
    </source>
</evidence>
<keyword evidence="3" id="KW-0464">Manganese</keyword>
<evidence type="ECO:0000256" key="1">
    <source>
        <dbReference type="ARBA" id="ARBA00022723"/>
    </source>
</evidence>
<dbReference type="Gene3D" id="3.40.800.10">
    <property type="entry name" value="Ureohydrolase domain"/>
    <property type="match status" value="1"/>
</dbReference>
<dbReference type="Proteomes" id="UP000831785">
    <property type="component" value="Chromosome"/>
</dbReference>
<proteinExistence type="inferred from homology"/>
<evidence type="ECO:0000256" key="3">
    <source>
        <dbReference type="ARBA" id="ARBA00023211"/>
    </source>
</evidence>
<dbReference type="PANTHER" id="PTHR43782">
    <property type="entry name" value="ARGINASE"/>
    <property type="match status" value="1"/>
</dbReference>
<dbReference type="Pfam" id="PF00491">
    <property type="entry name" value="Arginase"/>
    <property type="match status" value="1"/>
</dbReference>
<organism evidence="5 6">
    <name type="scientific">Hymenobacter cellulosivorans</name>
    <dbReference type="NCBI Taxonomy" id="2932249"/>
    <lineage>
        <taxon>Bacteria</taxon>
        <taxon>Pseudomonadati</taxon>
        <taxon>Bacteroidota</taxon>
        <taxon>Cytophagia</taxon>
        <taxon>Cytophagales</taxon>
        <taxon>Hymenobacteraceae</taxon>
        <taxon>Hymenobacter</taxon>
    </lineage>
</organism>
<gene>
    <name evidence="5" type="ORF">MUN80_23925</name>
</gene>
<dbReference type="InterPro" id="IPR023696">
    <property type="entry name" value="Ureohydrolase_dom_sf"/>
</dbReference>
<keyword evidence="1" id="KW-0479">Metal-binding</keyword>
<protein>
    <submittedName>
        <fullName evidence="5">Arginase family protein</fullName>
    </submittedName>
</protein>
<dbReference type="SUPFAM" id="SSF52768">
    <property type="entry name" value="Arginase/deacetylase"/>
    <property type="match status" value="1"/>
</dbReference>
<name>A0ABY4F7Y2_9BACT</name>
<keyword evidence="2" id="KW-0378">Hydrolase</keyword>
<dbReference type="InterPro" id="IPR006035">
    <property type="entry name" value="Ureohydrolase"/>
</dbReference>
<dbReference type="PROSITE" id="PS51409">
    <property type="entry name" value="ARGINASE_2"/>
    <property type="match status" value="1"/>
</dbReference>
<dbReference type="PANTHER" id="PTHR43782:SF3">
    <property type="entry name" value="ARGINASE"/>
    <property type="match status" value="1"/>
</dbReference>
<comment type="similarity">
    <text evidence="4">Belongs to the arginase family.</text>
</comment>
<accession>A0ABY4F7Y2</accession>
<dbReference type="RefSeq" id="WP_244717087.1">
    <property type="nucleotide sequence ID" value="NZ_CP095049.1"/>
</dbReference>
<evidence type="ECO:0000256" key="2">
    <source>
        <dbReference type="ARBA" id="ARBA00022801"/>
    </source>
</evidence>
<dbReference type="EMBL" id="CP095049">
    <property type="protein sequence ID" value="UOQ52778.1"/>
    <property type="molecule type" value="Genomic_DNA"/>
</dbReference>
<sequence>MPTVHLVEAPSNLGLKELIPGTAPAVDQLPAWLKQWGFHEALQPQLVRTVPPPPYTGQLDPESGVRNADAVAQYSQQLAACIAELVQPGAFTIVVGGDCSILLGAMLGLKAVGTYGLFFLDGHTDYAWPGLSASGGAAGMDLALVTGRGPAKLTTLGGQRPYVRPEHAWSVGNRDMDEDYVAAITASPIPYVDLAELRRQGLRATAAAFLEYVSARQLDGFWIHLDVDVLDNALMPAVDSPQPDGLTYAELAELLVPLLQSPLAAGLDITILDPSLDPGGKITRDFVAGLQPLFTVLTA</sequence>
<evidence type="ECO:0000313" key="5">
    <source>
        <dbReference type="EMBL" id="UOQ52778.1"/>
    </source>
</evidence>
<reference evidence="5 6" key="1">
    <citation type="submission" date="2022-04" db="EMBL/GenBank/DDBJ databases">
        <title>Hymenobacter sp. isolated from the air.</title>
        <authorList>
            <person name="Won M."/>
            <person name="Lee C.-M."/>
            <person name="Woen H.-Y."/>
            <person name="Kwon S.-W."/>
        </authorList>
    </citation>
    <scope>NUCLEOTIDE SEQUENCE [LARGE SCALE GENOMIC DNA]</scope>
    <source>
        <strain evidence="6">5116 S-27</strain>
    </source>
</reference>
<dbReference type="CDD" id="cd09999">
    <property type="entry name" value="Arginase-like_1"/>
    <property type="match status" value="1"/>
</dbReference>
<evidence type="ECO:0000313" key="6">
    <source>
        <dbReference type="Proteomes" id="UP000831785"/>
    </source>
</evidence>
<dbReference type="PRINTS" id="PR00116">
    <property type="entry name" value="ARGINASE"/>
</dbReference>
<keyword evidence="6" id="KW-1185">Reference proteome</keyword>